<dbReference type="AlphaFoldDB" id="A0A0A8YSC8"/>
<reference evidence="1" key="1">
    <citation type="submission" date="2014-09" db="EMBL/GenBank/DDBJ databases">
        <authorList>
            <person name="Magalhaes I.L.F."/>
            <person name="Oliveira U."/>
            <person name="Santos F.R."/>
            <person name="Vidigal T.H.D.A."/>
            <person name="Brescovit A.D."/>
            <person name="Santos A.J."/>
        </authorList>
    </citation>
    <scope>NUCLEOTIDE SEQUENCE</scope>
    <source>
        <tissue evidence="1">Shoot tissue taken approximately 20 cm above the soil surface</tissue>
    </source>
</reference>
<reference evidence="1" key="2">
    <citation type="journal article" date="2015" name="Data Brief">
        <title>Shoot transcriptome of the giant reed, Arundo donax.</title>
        <authorList>
            <person name="Barrero R.A."/>
            <person name="Guerrero F.D."/>
            <person name="Moolhuijzen P."/>
            <person name="Goolsby J.A."/>
            <person name="Tidwell J."/>
            <person name="Bellgard S.E."/>
            <person name="Bellgard M.I."/>
        </authorList>
    </citation>
    <scope>NUCLEOTIDE SEQUENCE</scope>
    <source>
        <tissue evidence="1">Shoot tissue taken approximately 20 cm above the soil surface</tissue>
    </source>
</reference>
<evidence type="ECO:0000313" key="1">
    <source>
        <dbReference type="EMBL" id="JAD29361.1"/>
    </source>
</evidence>
<name>A0A0A8YSC8_ARUDO</name>
<dbReference type="EMBL" id="GBRH01268534">
    <property type="protein sequence ID" value="JAD29361.1"/>
    <property type="molecule type" value="Transcribed_RNA"/>
</dbReference>
<proteinExistence type="predicted"/>
<protein>
    <submittedName>
        <fullName evidence="1">Uncharacterized protein</fullName>
    </submittedName>
</protein>
<organism evidence="1">
    <name type="scientific">Arundo donax</name>
    <name type="common">Giant reed</name>
    <name type="synonym">Donax arundinaceus</name>
    <dbReference type="NCBI Taxonomy" id="35708"/>
    <lineage>
        <taxon>Eukaryota</taxon>
        <taxon>Viridiplantae</taxon>
        <taxon>Streptophyta</taxon>
        <taxon>Embryophyta</taxon>
        <taxon>Tracheophyta</taxon>
        <taxon>Spermatophyta</taxon>
        <taxon>Magnoliopsida</taxon>
        <taxon>Liliopsida</taxon>
        <taxon>Poales</taxon>
        <taxon>Poaceae</taxon>
        <taxon>PACMAD clade</taxon>
        <taxon>Arundinoideae</taxon>
        <taxon>Arundineae</taxon>
        <taxon>Arundo</taxon>
    </lineage>
</organism>
<sequence>MVEPRNSVCLSLFLKDASKFLIGWFV</sequence>
<accession>A0A0A8YSC8</accession>